<protein>
    <recommendedName>
        <fullName evidence="3">BrnT family toxin</fullName>
    </recommendedName>
</protein>
<evidence type="ECO:0000313" key="1">
    <source>
        <dbReference type="EMBL" id="SLN70050.1"/>
    </source>
</evidence>
<keyword evidence="2" id="KW-1185">Reference proteome</keyword>
<proteinExistence type="predicted"/>
<evidence type="ECO:0000313" key="2">
    <source>
        <dbReference type="Proteomes" id="UP000193862"/>
    </source>
</evidence>
<dbReference type="Proteomes" id="UP000193862">
    <property type="component" value="Unassembled WGS sequence"/>
</dbReference>
<dbReference type="OrthoDB" id="839663at2"/>
<dbReference type="InterPro" id="IPR007460">
    <property type="entry name" value="BrnT_toxin"/>
</dbReference>
<dbReference type="RefSeq" id="WP_085838111.1">
    <property type="nucleotide sequence ID" value="NZ_FWFS01000016.1"/>
</dbReference>
<dbReference type="InterPro" id="IPR038573">
    <property type="entry name" value="BrnT_sf"/>
</dbReference>
<reference evidence="1 2" key="1">
    <citation type="submission" date="2017-03" db="EMBL/GenBank/DDBJ databases">
        <authorList>
            <person name="Afonso C.L."/>
            <person name="Miller P.J."/>
            <person name="Scott M.A."/>
            <person name="Spackman E."/>
            <person name="Goraichik I."/>
            <person name="Dimitrov K.M."/>
            <person name="Suarez D.L."/>
            <person name="Swayne D.E."/>
        </authorList>
    </citation>
    <scope>NUCLEOTIDE SEQUENCE [LARGE SCALE GENOMIC DNA]</scope>
    <source>
        <strain evidence="1 2">CECT 8620</strain>
    </source>
</reference>
<dbReference type="AlphaFoldDB" id="A0A1Y5TWG0"/>
<accession>A0A1Y5TWG0</accession>
<dbReference type="Gene3D" id="3.10.450.530">
    <property type="entry name" value="Ribonuclease toxin, BrnT, of type II toxin-antitoxin system"/>
    <property type="match status" value="1"/>
</dbReference>
<gene>
    <name evidence="1" type="ORF">AQS8620_03316</name>
</gene>
<evidence type="ECO:0008006" key="3">
    <source>
        <dbReference type="Google" id="ProtNLM"/>
    </source>
</evidence>
<sequence length="87" mass="10199">MKFEYDPDKSAANREKHGIDFDEAQALWDDPYLIEAPANVTDEPRFLAVGMIAARHWTAVYTYRSDRVRIISVRRARKQEIDHYEGD</sequence>
<dbReference type="Pfam" id="PF04365">
    <property type="entry name" value="BrnT_toxin"/>
    <property type="match status" value="1"/>
</dbReference>
<dbReference type="EMBL" id="FWFS01000016">
    <property type="protein sequence ID" value="SLN70050.1"/>
    <property type="molecule type" value="Genomic_DNA"/>
</dbReference>
<name>A0A1Y5TWG0_9RHOB</name>
<organism evidence="1 2">
    <name type="scientific">Aquimixticola soesokkakensis</name>
    <dbReference type="NCBI Taxonomy" id="1519096"/>
    <lineage>
        <taxon>Bacteria</taxon>
        <taxon>Pseudomonadati</taxon>
        <taxon>Pseudomonadota</taxon>
        <taxon>Alphaproteobacteria</taxon>
        <taxon>Rhodobacterales</taxon>
        <taxon>Paracoccaceae</taxon>
        <taxon>Aquimixticola</taxon>
    </lineage>
</organism>